<evidence type="ECO:0000256" key="1">
    <source>
        <dbReference type="ARBA" id="ARBA00004117"/>
    </source>
</evidence>
<feature type="region of interest" description="Disordered" evidence="9">
    <location>
        <begin position="220"/>
        <end position="242"/>
    </location>
</feature>
<feature type="region of interest" description="Disordered" evidence="9">
    <location>
        <begin position="159"/>
        <end position="196"/>
    </location>
</feature>
<dbReference type="InterPro" id="IPR052205">
    <property type="entry name" value="FliO/MopB"/>
</dbReference>
<dbReference type="RefSeq" id="WP_136560139.1">
    <property type="nucleotide sequence ID" value="NZ_STGT01000006.1"/>
</dbReference>
<evidence type="ECO:0000256" key="7">
    <source>
        <dbReference type="ARBA" id="ARBA00023143"/>
    </source>
</evidence>
<organism evidence="11 12">
    <name type="scientific">Rhizobium rhizophilum</name>
    <dbReference type="NCBI Taxonomy" id="1850373"/>
    <lineage>
        <taxon>Bacteria</taxon>
        <taxon>Pseudomonadati</taxon>
        <taxon>Pseudomonadota</taxon>
        <taxon>Alphaproteobacteria</taxon>
        <taxon>Hyphomicrobiales</taxon>
        <taxon>Rhizobiaceae</taxon>
        <taxon>Rhizobium/Agrobacterium group</taxon>
        <taxon>Rhizobium</taxon>
    </lineage>
</organism>
<keyword evidence="6 10" id="KW-0472">Membrane</keyword>
<evidence type="ECO:0008006" key="13">
    <source>
        <dbReference type="Google" id="ProtNLM"/>
    </source>
</evidence>
<dbReference type="InterPro" id="IPR022781">
    <property type="entry name" value="Flagellar_biosynth_FliO"/>
</dbReference>
<dbReference type="EMBL" id="STGT01000006">
    <property type="protein sequence ID" value="THV10965.1"/>
    <property type="molecule type" value="Genomic_DNA"/>
</dbReference>
<evidence type="ECO:0000256" key="8">
    <source>
        <dbReference type="ARBA" id="ARBA00037937"/>
    </source>
</evidence>
<feature type="region of interest" description="Disordered" evidence="9">
    <location>
        <begin position="106"/>
        <end position="125"/>
    </location>
</feature>
<keyword evidence="5 10" id="KW-1133">Transmembrane helix</keyword>
<dbReference type="Proteomes" id="UP000309667">
    <property type="component" value="Unassembled WGS sequence"/>
</dbReference>
<evidence type="ECO:0000256" key="6">
    <source>
        <dbReference type="ARBA" id="ARBA00023136"/>
    </source>
</evidence>
<evidence type="ECO:0000313" key="11">
    <source>
        <dbReference type="EMBL" id="THV10965.1"/>
    </source>
</evidence>
<keyword evidence="3" id="KW-1003">Cell membrane</keyword>
<keyword evidence="12" id="KW-1185">Reference proteome</keyword>
<evidence type="ECO:0000313" key="12">
    <source>
        <dbReference type="Proteomes" id="UP000309667"/>
    </source>
</evidence>
<evidence type="ECO:0000256" key="2">
    <source>
        <dbReference type="ARBA" id="ARBA00004236"/>
    </source>
</evidence>
<dbReference type="PANTHER" id="PTHR38766:SF1">
    <property type="entry name" value="FLAGELLAR PROTEIN FLIO"/>
    <property type="match status" value="1"/>
</dbReference>
<evidence type="ECO:0000256" key="9">
    <source>
        <dbReference type="SAM" id="MobiDB-lite"/>
    </source>
</evidence>
<evidence type="ECO:0000256" key="3">
    <source>
        <dbReference type="ARBA" id="ARBA00022475"/>
    </source>
</evidence>
<accession>A0ABY2QR03</accession>
<proteinExistence type="inferred from homology"/>
<feature type="compositionally biased region" description="Polar residues" evidence="9">
    <location>
        <begin position="378"/>
        <end position="387"/>
    </location>
</feature>
<feature type="region of interest" description="Disordered" evidence="9">
    <location>
        <begin position="372"/>
        <end position="403"/>
    </location>
</feature>
<evidence type="ECO:0000256" key="10">
    <source>
        <dbReference type="SAM" id="Phobius"/>
    </source>
</evidence>
<dbReference type="Pfam" id="PF04347">
    <property type="entry name" value="FliO"/>
    <property type="match status" value="1"/>
</dbReference>
<comment type="caution">
    <text evidence="11">The sequence shown here is derived from an EMBL/GenBank/DDBJ whole genome shotgun (WGS) entry which is preliminary data.</text>
</comment>
<evidence type="ECO:0000256" key="5">
    <source>
        <dbReference type="ARBA" id="ARBA00022989"/>
    </source>
</evidence>
<keyword evidence="4 10" id="KW-0812">Transmembrane</keyword>
<name>A0ABY2QR03_9HYPH</name>
<feature type="compositionally biased region" description="Polar residues" evidence="9">
    <location>
        <begin position="464"/>
        <end position="476"/>
    </location>
</feature>
<feature type="region of interest" description="Disordered" evidence="9">
    <location>
        <begin position="420"/>
        <end position="491"/>
    </location>
</feature>
<protein>
    <recommendedName>
        <fullName evidence="13">Flagellar biosynthesis protein FliO</fullName>
    </recommendedName>
</protein>
<keyword evidence="7" id="KW-0975">Bacterial flagellum</keyword>
<evidence type="ECO:0000256" key="4">
    <source>
        <dbReference type="ARBA" id="ARBA00022692"/>
    </source>
</evidence>
<comment type="subcellular location">
    <subcellularLocation>
        <location evidence="1">Bacterial flagellum basal body</location>
    </subcellularLocation>
    <subcellularLocation>
        <location evidence="2">Cell membrane</location>
    </subcellularLocation>
</comment>
<comment type="similarity">
    <text evidence="8">Belongs to the FliO/MopB family.</text>
</comment>
<dbReference type="PANTHER" id="PTHR38766">
    <property type="entry name" value="FLAGELLAR PROTEIN FLIO"/>
    <property type="match status" value="1"/>
</dbReference>
<sequence>MLDDLIAAYGNRFLVAALGVSLGLLCLFVVLWILRNRAPSPFVRGGRNRQPRLQVLDAAAVDTRRRIVLIRRDNVEHLVMIGGPTDIVIESGIGDERPYLSARPLTQQVEQDQSALPDPGAQMNLAAAEPPTPMIAAPAAPAPAATAPIEPPVRRPVVAEPAKTEPSPPPARPAPIAATAAEEKPAQPIPVRPPQSAVENPVAAAVLPMAAAAAATPPTLPMSKPVEPEPALPTQAPTIEPVSRPVPMVEKPMATEAPAAQPTAHLEPVMSVEAVTTAPAANFELLRAEPETFQTTTVIEPGVTAGTPPIETFRMAPVEPVMANKVQPATRDEDRHFVQAEPAPVLPPVIDPPAAEELLEAARQRVLAPLPTPAPVVSQQPQRTEPTTAVAPSIDTNEAPQRDMSDFERVLEEEMALHLAADPVPTARPAPTISPVLPETRADRPRPPVSAVLPEVSRPAPGQNPAQPSEEPNLQNEIARIFGEMSASRNP</sequence>
<feature type="transmembrane region" description="Helical" evidence="10">
    <location>
        <begin position="12"/>
        <end position="34"/>
    </location>
</feature>
<reference evidence="11 12" key="1">
    <citation type="submission" date="2019-04" db="EMBL/GenBank/DDBJ databases">
        <title>Genome sequence of strain 7209-2.</title>
        <authorList>
            <person name="Gao J."/>
            <person name="Sun J."/>
        </authorList>
    </citation>
    <scope>NUCLEOTIDE SEQUENCE [LARGE SCALE GENOMIC DNA]</scope>
    <source>
        <strain evidence="11 12">7209-2</strain>
    </source>
</reference>
<gene>
    <name evidence="11" type="ORF">E9677_21655</name>
</gene>